<reference evidence="3" key="1">
    <citation type="submission" date="2025-08" db="UniProtKB">
        <authorList>
            <consortium name="RefSeq"/>
        </authorList>
    </citation>
    <scope>IDENTIFICATION</scope>
    <source>
        <tissue evidence="3">Gonad</tissue>
    </source>
</reference>
<dbReference type="InterPro" id="IPR019734">
    <property type="entry name" value="TPR_rpt"/>
</dbReference>
<dbReference type="SMART" id="SM00028">
    <property type="entry name" value="TPR"/>
    <property type="match status" value="5"/>
</dbReference>
<dbReference type="AlphaFoldDB" id="A0A6P5A352"/>
<evidence type="ECO:0000256" key="1">
    <source>
        <dbReference type="SAM" id="MobiDB-lite"/>
    </source>
</evidence>
<gene>
    <name evidence="3" type="primary">LOC109487989</name>
</gene>
<dbReference type="Proteomes" id="UP000515135">
    <property type="component" value="Unplaced"/>
</dbReference>
<organism evidence="2 3">
    <name type="scientific">Branchiostoma belcheri</name>
    <name type="common">Amphioxus</name>
    <dbReference type="NCBI Taxonomy" id="7741"/>
    <lineage>
        <taxon>Eukaryota</taxon>
        <taxon>Metazoa</taxon>
        <taxon>Chordata</taxon>
        <taxon>Cephalochordata</taxon>
        <taxon>Leptocardii</taxon>
        <taxon>Amphioxiformes</taxon>
        <taxon>Branchiostomatidae</taxon>
        <taxon>Branchiostoma</taxon>
    </lineage>
</organism>
<dbReference type="InterPro" id="IPR011990">
    <property type="entry name" value="TPR-like_helical_dom_sf"/>
</dbReference>
<evidence type="ECO:0000313" key="2">
    <source>
        <dbReference type="Proteomes" id="UP000515135"/>
    </source>
</evidence>
<keyword evidence="2" id="KW-1185">Reference proteome</keyword>
<dbReference type="Gene3D" id="1.25.40.10">
    <property type="entry name" value="Tetratricopeptide repeat domain"/>
    <property type="match status" value="1"/>
</dbReference>
<dbReference type="SUPFAM" id="SSF48452">
    <property type="entry name" value="TPR-like"/>
    <property type="match status" value="2"/>
</dbReference>
<protein>
    <submittedName>
        <fullName evidence="3">Uncharacterized protein LOC109487989 isoform X1</fullName>
    </submittedName>
</protein>
<accession>A0A6P5A352</accession>
<dbReference type="OrthoDB" id="10022963at2759"/>
<name>A0A6P5A352_BRABE</name>
<proteinExistence type="predicted"/>
<evidence type="ECO:0000313" key="3">
    <source>
        <dbReference type="RefSeq" id="XP_019647685.1"/>
    </source>
</evidence>
<sequence length="605" mass="66777">MERVDFKQKWAQPVPVDRMQEAERFYTDVLKAACRAQERSGGLPIVQTCAVAGLGELYLLRHDPKSLVKAAALFNTALELCKQEGSQEDSENDVAAPEDDLSMLIDPEEEGRQGGGLLADYKRRLSPRREKCAAAFARLLQTWTRDAADIADMPEAHRPQIDASEEGGSSLESSESLASQGYAYLKDDEYPKAAFLLKKALAACGDKDAENRAKYSQDLGAALRKMGDVQQAVIHLKGALQERIQLNHEADEGDVATAQALALFGACLSAGGQFDLAHAYFEAAEETLPMYFDDDSDPDFSEGRKVNDLLRMASLAREGRTAEAGRIFANVDPSSPDLYRSLASQTYDRGMLMETIQFHEAASAFAPDNTSNQHNMACMYHARAQHARDAGNDDVYDEMVRLAEKNFQQAISQNRKDGIPGMGMGLLAEYGNFLCRTGRWADAVPVLRDVVARPKSAEDASGLIYNQMEMTTLLDEIKAEVKNAKDRSLPVSQRHFAYYLLTRALKETGEGEKAAETVREFQADVDSGDKPFSWSLIGYALRHAGRPEEASAAFMRAFDRERSSEGDLARQNFTACVVSSDLNKPDGPEGQQTYKPSEEEILDLD</sequence>
<dbReference type="KEGG" id="bbel:109487989"/>
<feature type="region of interest" description="Disordered" evidence="1">
    <location>
        <begin position="579"/>
        <end position="605"/>
    </location>
</feature>
<dbReference type="RefSeq" id="XP_019647685.1">
    <property type="nucleotide sequence ID" value="XM_019792126.1"/>
</dbReference>
<dbReference type="GeneID" id="109487989"/>